<comment type="caution">
    <text evidence="1">The sequence shown here is derived from an EMBL/GenBank/DDBJ whole genome shotgun (WGS) entry which is preliminary data.</text>
</comment>
<accession>A0ABS6E1S0</accession>
<name>A0ABS6E1S0_9FIRM</name>
<dbReference type="EMBL" id="JAHLPM010000001">
    <property type="protein sequence ID" value="MBU5436375.1"/>
    <property type="molecule type" value="Genomic_DNA"/>
</dbReference>
<sequence length="96" mass="10992">MAEYTKNYNLKKPSQDDFYNIDDANLNMDKIDTKLKEVEDKIENSSPIIVSESPPIPKDRKKGAFYFIVTDENEIPISPDENIRVSPNMGIKIKEG</sequence>
<keyword evidence="2" id="KW-1185">Reference proteome</keyword>
<dbReference type="Proteomes" id="UP000749471">
    <property type="component" value="Unassembled WGS sequence"/>
</dbReference>
<evidence type="ECO:0000313" key="2">
    <source>
        <dbReference type="Proteomes" id="UP000749471"/>
    </source>
</evidence>
<protein>
    <submittedName>
        <fullName evidence="1">Uncharacterized protein</fullName>
    </submittedName>
</protein>
<gene>
    <name evidence="1" type="ORF">KQI42_00030</name>
</gene>
<proteinExistence type="predicted"/>
<evidence type="ECO:0000313" key="1">
    <source>
        <dbReference type="EMBL" id="MBU5436375.1"/>
    </source>
</evidence>
<reference evidence="1 2" key="1">
    <citation type="submission" date="2021-06" db="EMBL/GenBank/DDBJ databases">
        <authorList>
            <person name="Sun Q."/>
            <person name="Li D."/>
        </authorList>
    </citation>
    <scope>NUCLEOTIDE SEQUENCE [LARGE SCALE GENOMIC DNA]</scope>
    <source>
        <strain evidence="1 2">MSJ-40</strain>
    </source>
</reference>
<dbReference type="RefSeq" id="WP_216515535.1">
    <property type="nucleotide sequence ID" value="NZ_JAHLPM010000001.1"/>
</dbReference>
<organism evidence="1 2">
    <name type="scientific">Tissierella simiarum</name>
    <dbReference type="NCBI Taxonomy" id="2841534"/>
    <lineage>
        <taxon>Bacteria</taxon>
        <taxon>Bacillati</taxon>
        <taxon>Bacillota</taxon>
        <taxon>Tissierellia</taxon>
        <taxon>Tissierellales</taxon>
        <taxon>Tissierellaceae</taxon>
        <taxon>Tissierella</taxon>
    </lineage>
</organism>